<dbReference type="EMBL" id="MHBZ01000027">
    <property type="protein sequence ID" value="OGY10909.1"/>
    <property type="molecule type" value="Genomic_DNA"/>
</dbReference>
<evidence type="ECO:0000256" key="1">
    <source>
        <dbReference type="SAM" id="Phobius"/>
    </source>
</evidence>
<dbReference type="AlphaFoldDB" id="A0A1G1V6A6"/>
<keyword evidence="1" id="KW-1133">Transmembrane helix</keyword>
<evidence type="ECO:0000313" key="3">
    <source>
        <dbReference type="Proteomes" id="UP000178319"/>
    </source>
</evidence>
<reference evidence="2 3" key="1">
    <citation type="journal article" date="2016" name="Nat. Commun.">
        <title>Thousands of microbial genomes shed light on interconnected biogeochemical processes in an aquifer system.</title>
        <authorList>
            <person name="Anantharaman K."/>
            <person name="Brown C.T."/>
            <person name="Hug L.A."/>
            <person name="Sharon I."/>
            <person name="Castelle C.J."/>
            <person name="Probst A.J."/>
            <person name="Thomas B.C."/>
            <person name="Singh A."/>
            <person name="Wilkins M.J."/>
            <person name="Karaoz U."/>
            <person name="Brodie E.L."/>
            <person name="Williams K.H."/>
            <person name="Hubbard S.S."/>
            <person name="Banfield J.F."/>
        </authorList>
    </citation>
    <scope>NUCLEOTIDE SEQUENCE [LARGE SCALE GENOMIC DNA]</scope>
</reference>
<keyword evidence="1" id="KW-0472">Membrane</keyword>
<dbReference type="STRING" id="1797516.A3D26_01740"/>
<gene>
    <name evidence="2" type="ORF">A3D26_01740</name>
</gene>
<accession>A0A1G1V6A6</accession>
<evidence type="ECO:0000313" key="2">
    <source>
        <dbReference type="EMBL" id="OGY10909.1"/>
    </source>
</evidence>
<organism evidence="2 3">
    <name type="scientific">Candidatus Blackburnbacteria bacterium RIFCSPHIGHO2_02_FULL_44_20</name>
    <dbReference type="NCBI Taxonomy" id="1797516"/>
    <lineage>
        <taxon>Bacteria</taxon>
        <taxon>Candidatus Blackburniibacteriota</taxon>
    </lineage>
</organism>
<dbReference type="Proteomes" id="UP000178319">
    <property type="component" value="Unassembled WGS sequence"/>
</dbReference>
<feature type="transmembrane region" description="Helical" evidence="1">
    <location>
        <begin position="87"/>
        <end position="110"/>
    </location>
</feature>
<feature type="transmembrane region" description="Helical" evidence="1">
    <location>
        <begin position="61"/>
        <end position="81"/>
    </location>
</feature>
<sequence length="154" mass="16719">MIELPHAVVGAAIAAKVGNPALSLPLALASHFVLDLVPHWNPHLNREISEHGKITTRTRTIIALDVLVSLGAGFFIASTALPDTARFITIAFGAFFGVLPDVAEAPFFFLKSKNKWLERLVKFQSSLQFNVPLIPGVISQLLVLVAALWWVLGT</sequence>
<name>A0A1G1V6A6_9BACT</name>
<keyword evidence="1" id="KW-0812">Transmembrane</keyword>
<protein>
    <submittedName>
        <fullName evidence="2">Uncharacterized protein</fullName>
    </submittedName>
</protein>
<feature type="transmembrane region" description="Helical" evidence="1">
    <location>
        <begin position="131"/>
        <end position="152"/>
    </location>
</feature>
<comment type="caution">
    <text evidence="2">The sequence shown here is derived from an EMBL/GenBank/DDBJ whole genome shotgun (WGS) entry which is preliminary data.</text>
</comment>
<proteinExistence type="predicted"/>